<evidence type="ECO:0000256" key="1">
    <source>
        <dbReference type="ARBA" id="ARBA00008226"/>
    </source>
</evidence>
<gene>
    <name evidence="11" type="ORF">S06H3_11380</name>
</gene>
<dbReference type="Pfam" id="PF01411">
    <property type="entry name" value="tRNA-synt_2c"/>
    <property type="match status" value="1"/>
</dbReference>
<evidence type="ECO:0000256" key="3">
    <source>
        <dbReference type="ARBA" id="ARBA00022555"/>
    </source>
</evidence>
<dbReference type="Gene3D" id="3.30.930.10">
    <property type="entry name" value="Bira Bifunctional Protein, Domain 2"/>
    <property type="match status" value="1"/>
</dbReference>
<evidence type="ECO:0000313" key="11">
    <source>
        <dbReference type="EMBL" id="GAI15592.1"/>
    </source>
</evidence>
<dbReference type="PRINTS" id="PR00980">
    <property type="entry name" value="TRNASYNTHALA"/>
</dbReference>
<feature type="domain" description="Alanyl-transfer RNA synthetases family profile" evidence="10">
    <location>
        <begin position="1"/>
        <end position="205"/>
    </location>
</feature>
<keyword evidence="6" id="KW-0067">ATP-binding</keyword>
<reference evidence="11" key="1">
    <citation type="journal article" date="2014" name="Front. Microbiol.">
        <title>High frequency of phylogenetically diverse reductive dehalogenase-homologous genes in deep subseafloor sedimentary metagenomes.</title>
        <authorList>
            <person name="Kawai M."/>
            <person name="Futagami T."/>
            <person name="Toyoda A."/>
            <person name="Takaki Y."/>
            <person name="Nishi S."/>
            <person name="Hori S."/>
            <person name="Arai W."/>
            <person name="Tsubouchi T."/>
            <person name="Morono Y."/>
            <person name="Uchiyama I."/>
            <person name="Ito T."/>
            <person name="Fujiyama A."/>
            <person name="Inagaki F."/>
            <person name="Takami H."/>
        </authorList>
    </citation>
    <scope>NUCLEOTIDE SEQUENCE</scope>
    <source>
        <strain evidence="11">Expedition CK06-06</strain>
    </source>
</reference>
<dbReference type="PROSITE" id="PS50860">
    <property type="entry name" value="AA_TRNA_LIGASE_II_ALA"/>
    <property type="match status" value="1"/>
</dbReference>
<dbReference type="InterPro" id="IPR018164">
    <property type="entry name" value="Ala-tRNA-synth_IIc_N"/>
</dbReference>
<evidence type="ECO:0000256" key="8">
    <source>
        <dbReference type="ARBA" id="ARBA00022917"/>
    </source>
</evidence>
<dbReference type="PANTHER" id="PTHR11777">
    <property type="entry name" value="ALANYL-TRNA SYNTHETASE"/>
    <property type="match status" value="1"/>
</dbReference>
<protein>
    <recommendedName>
        <fullName evidence="2">alanine--tRNA ligase</fullName>
        <ecNumber evidence="2">6.1.1.7</ecNumber>
    </recommendedName>
</protein>
<dbReference type="InterPro" id="IPR050058">
    <property type="entry name" value="Ala-tRNA_ligase"/>
</dbReference>
<evidence type="ECO:0000256" key="4">
    <source>
        <dbReference type="ARBA" id="ARBA00022598"/>
    </source>
</evidence>
<dbReference type="GO" id="GO:0006419">
    <property type="term" value="P:alanyl-tRNA aminoacylation"/>
    <property type="evidence" value="ECO:0007669"/>
    <property type="project" value="InterPro"/>
</dbReference>
<dbReference type="SUPFAM" id="SSF55681">
    <property type="entry name" value="Class II aaRS and biotin synthetases"/>
    <property type="match status" value="1"/>
</dbReference>
<evidence type="ECO:0000256" key="5">
    <source>
        <dbReference type="ARBA" id="ARBA00022741"/>
    </source>
</evidence>
<dbReference type="GO" id="GO:0005829">
    <property type="term" value="C:cytosol"/>
    <property type="evidence" value="ECO:0007669"/>
    <property type="project" value="TreeGrafter"/>
</dbReference>
<comment type="similarity">
    <text evidence="1">Belongs to the class-II aminoacyl-tRNA synthetase family.</text>
</comment>
<organism evidence="11">
    <name type="scientific">marine sediment metagenome</name>
    <dbReference type="NCBI Taxonomy" id="412755"/>
    <lineage>
        <taxon>unclassified sequences</taxon>
        <taxon>metagenomes</taxon>
        <taxon>ecological metagenomes</taxon>
    </lineage>
</organism>
<dbReference type="EMBL" id="BARV01005497">
    <property type="protein sequence ID" value="GAI15592.1"/>
    <property type="molecule type" value="Genomic_DNA"/>
</dbReference>
<evidence type="ECO:0000256" key="9">
    <source>
        <dbReference type="ARBA" id="ARBA00023146"/>
    </source>
</evidence>
<sequence>GVVQIIPYFLGLEKPPSLRLASCQKCFRTTDIDSVGDIKHLTFFEMLGNFSVGEYFKERAIPWAWEFVTEYLKLPPERLWVTIYLDDDEAFTDWRQVGVPAERILRFGDEDNFWGPAGESGPCGPCSEIHYDLGEEVGCGRPECKPNCECGRFSEIWNLVFTQYDQRPDGSRTPLAKPNIDTGMGVERTAAAVQGKYSVYHTDLF</sequence>
<evidence type="ECO:0000259" key="10">
    <source>
        <dbReference type="PROSITE" id="PS50860"/>
    </source>
</evidence>
<dbReference type="InterPro" id="IPR018165">
    <property type="entry name" value="Ala-tRNA-synth_IIc_core"/>
</dbReference>
<dbReference type="GO" id="GO:0000049">
    <property type="term" value="F:tRNA binding"/>
    <property type="evidence" value="ECO:0007669"/>
    <property type="project" value="UniProtKB-KW"/>
</dbReference>
<keyword evidence="8" id="KW-0648">Protein biosynthesis</keyword>
<dbReference type="AlphaFoldDB" id="X1L8F2"/>
<evidence type="ECO:0000256" key="6">
    <source>
        <dbReference type="ARBA" id="ARBA00022840"/>
    </source>
</evidence>
<dbReference type="InterPro" id="IPR002318">
    <property type="entry name" value="Ala-tRNA-lgiase_IIc"/>
</dbReference>
<keyword evidence="5" id="KW-0547">Nucleotide-binding</keyword>
<dbReference type="GO" id="GO:0005524">
    <property type="term" value="F:ATP binding"/>
    <property type="evidence" value="ECO:0007669"/>
    <property type="project" value="UniProtKB-KW"/>
</dbReference>
<keyword evidence="9" id="KW-0030">Aminoacyl-tRNA synthetase</keyword>
<feature type="non-terminal residue" evidence="11">
    <location>
        <position position="1"/>
    </location>
</feature>
<keyword evidence="3" id="KW-0820">tRNA-binding</keyword>
<feature type="non-terminal residue" evidence="11">
    <location>
        <position position="205"/>
    </location>
</feature>
<dbReference type="EC" id="6.1.1.7" evidence="2"/>
<comment type="caution">
    <text evidence="11">The sequence shown here is derived from an EMBL/GenBank/DDBJ whole genome shotgun (WGS) entry which is preliminary data.</text>
</comment>
<name>X1L8F2_9ZZZZ</name>
<proteinExistence type="inferred from homology"/>
<dbReference type="InterPro" id="IPR045864">
    <property type="entry name" value="aa-tRNA-synth_II/BPL/LPL"/>
</dbReference>
<keyword evidence="7" id="KW-0694">RNA-binding</keyword>
<keyword evidence="4" id="KW-0436">Ligase</keyword>
<evidence type="ECO:0000256" key="2">
    <source>
        <dbReference type="ARBA" id="ARBA00013168"/>
    </source>
</evidence>
<dbReference type="CDD" id="cd00673">
    <property type="entry name" value="AlaRS_core"/>
    <property type="match status" value="1"/>
</dbReference>
<dbReference type="GO" id="GO:0004813">
    <property type="term" value="F:alanine-tRNA ligase activity"/>
    <property type="evidence" value="ECO:0007669"/>
    <property type="project" value="UniProtKB-EC"/>
</dbReference>
<accession>X1L8F2</accession>
<dbReference type="PANTHER" id="PTHR11777:SF9">
    <property type="entry name" value="ALANINE--TRNA LIGASE, CYTOPLASMIC"/>
    <property type="match status" value="1"/>
</dbReference>
<dbReference type="GO" id="GO:0002161">
    <property type="term" value="F:aminoacyl-tRNA deacylase activity"/>
    <property type="evidence" value="ECO:0007669"/>
    <property type="project" value="TreeGrafter"/>
</dbReference>
<evidence type="ECO:0000256" key="7">
    <source>
        <dbReference type="ARBA" id="ARBA00022884"/>
    </source>
</evidence>